<dbReference type="SUPFAM" id="SSF55073">
    <property type="entry name" value="Nucleotide cyclase"/>
    <property type="match status" value="1"/>
</dbReference>
<dbReference type="EMBL" id="JAICBX010000002">
    <property type="protein sequence ID" value="MBW8637258.1"/>
    <property type="molecule type" value="Genomic_DNA"/>
</dbReference>
<feature type="transmembrane region" description="Helical" evidence="1">
    <location>
        <begin position="53"/>
        <end position="77"/>
    </location>
</feature>
<feature type="transmembrane region" description="Helical" evidence="1">
    <location>
        <begin position="89"/>
        <end position="107"/>
    </location>
</feature>
<name>A0AAE2ZMY1_9HYPH</name>
<dbReference type="InterPro" id="IPR050697">
    <property type="entry name" value="Adenylyl/Guanylyl_Cyclase_3/4"/>
</dbReference>
<feature type="transmembrane region" description="Helical" evidence="1">
    <location>
        <begin position="240"/>
        <end position="273"/>
    </location>
</feature>
<gene>
    <name evidence="3" type="ORF">K1W69_08665</name>
</gene>
<accession>A0AAE2ZMY1</accession>
<evidence type="ECO:0000313" key="4">
    <source>
        <dbReference type="Proteomes" id="UP001196509"/>
    </source>
</evidence>
<evidence type="ECO:0000259" key="2">
    <source>
        <dbReference type="PROSITE" id="PS50125"/>
    </source>
</evidence>
<keyword evidence="1" id="KW-0812">Transmembrane</keyword>
<comment type="caution">
    <text evidence="3">The sequence shown here is derived from an EMBL/GenBank/DDBJ whole genome shotgun (WGS) entry which is preliminary data.</text>
</comment>
<protein>
    <recommendedName>
        <fullName evidence="2">Guanylate cyclase domain-containing protein</fullName>
    </recommendedName>
</protein>
<feature type="transmembrane region" description="Helical" evidence="1">
    <location>
        <begin position="208"/>
        <end position="228"/>
    </location>
</feature>
<feature type="transmembrane region" description="Helical" evidence="1">
    <location>
        <begin position="127"/>
        <end position="148"/>
    </location>
</feature>
<dbReference type="PANTHER" id="PTHR43081:SF1">
    <property type="entry name" value="ADENYLATE CYCLASE, TERMINAL-DIFFERENTIATION SPECIFIC"/>
    <property type="match status" value="1"/>
</dbReference>
<dbReference type="PANTHER" id="PTHR43081">
    <property type="entry name" value="ADENYLATE CYCLASE, TERMINAL-DIFFERENTIATION SPECIFIC-RELATED"/>
    <property type="match status" value="1"/>
</dbReference>
<evidence type="ECO:0000313" key="3">
    <source>
        <dbReference type="EMBL" id="MBW8637258.1"/>
    </source>
</evidence>
<dbReference type="GO" id="GO:0004016">
    <property type="term" value="F:adenylate cyclase activity"/>
    <property type="evidence" value="ECO:0007669"/>
    <property type="project" value="UniProtKB-ARBA"/>
</dbReference>
<dbReference type="InterPro" id="IPR001054">
    <property type="entry name" value="A/G_cyclase"/>
</dbReference>
<organism evidence="3 4">
    <name type="scientific">Flavimaribacter sediminis</name>
    <dbReference type="NCBI Taxonomy" id="2865987"/>
    <lineage>
        <taxon>Bacteria</taxon>
        <taxon>Pseudomonadati</taxon>
        <taxon>Pseudomonadota</taxon>
        <taxon>Alphaproteobacteria</taxon>
        <taxon>Hyphomicrobiales</taxon>
        <taxon>Rhizobiaceae</taxon>
        <taxon>Flavimaribacter</taxon>
    </lineage>
</organism>
<keyword evidence="1" id="KW-1133">Transmembrane helix</keyword>
<dbReference type="SMART" id="SM00044">
    <property type="entry name" value="CYCc"/>
    <property type="match status" value="1"/>
</dbReference>
<dbReference type="AlphaFoldDB" id="A0AAE2ZMY1"/>
<dbReference type="GO" id="GO:0009190">
    <property type="term" value="P:cyclic nucleotide biosynthetic process"/>
    <property type="evidence" value="ECO:0007669"/>
    <property type="project" value="InterPro"/>
</dbReference>
<dbReference type="CDD" id="cd07302">
    <property type="entry name" value="CHD"/>
    <property type="match status" value="1"/>
</dbReference>
<feature type="domain" description="Guanylate cyclase" evidence="2">
    <location>
        <begin position="355"/>
        <end position="487"/>
    </location>
</feature>
<dbReference type="InterPro" id="IPR029787">
    <property type="entry name" value="Nucleotide_cyclase"/>
</dbReference>
<feature type="transmembrane region" description="Helical" evidence="1">
    <location>
        <begin position="160"/>
        <end position="188"/>
    </location>
</feature>
<reference evidence="3" key="1">
    <citation type="submission" date="2021-08" db="EMBL/GenBank/DDBJ databases">
        <title>Hoeflea bacterium WL0058 sp. nov., isolated from the sediment.</title>
        <authorList>
            <person name="Wang L."/>
            <person name="Zhang D."/>
        </authorList>
    </citation>
    <scope>NUCLEOTIDE SEQUENCE</scope>
    <source>
        <strain evidence="3">WL0058</strain>
    </source>
</reference>
<dbReference type="GO" id="GO:0035556">
    <property type="term" value="P:intracellular signal transduction"/>
    <property type="evidence" value="ECO:0007669"/>
    <property type="project" value="InterPro"/>
</dbReference>
<dbReference type="PROSITE" id="PS50125">
    <property type="entry name" value="GUANYLATE_CYCLASE_2"/>
    <property type="match status" value="1"/>
</dbReference>
<dbReference type="Pfam" id="PF00211">
    <property type="entry name" value="Guanylate_cyc"/>
    <property type="match status" value="1"/>
</dbReference>
<keyword evidence="1" id="KW-0472">Membrane</keyword>
<dbReference type="Gene3D" id="3.30.70.1230">
    <property type="entry name" value="Nucleotide cyclase"/>
    <property type="match status" value="1"/>
</dbReference>
<feature type="transmembrane region" description="Helical" evidence="1">
    <location>
        <begin position="20"/>
        <end position="41"/>
    </location>
</feature>
<evidence type="ECO:0000256" key="1">
    <source>
        <dbReference type="SAM" id="Phobius"/>
    </source>
</evidence>
<sequence>MNSDSSGRFLFARELPKQIVIFILSLPVMGFGIWLMLQYMIAEGAITLAAFPVAFAIAGTVYFGAAAALGWGVTVYLTFRYLFEMTPGFATAYAVLYFLAVLLAALLLRRNGFRNLLQTPVRSLVLWYLIVGLAFPVLTSAIGVPLLAAGGGTIDSAQFVLLFTANFISDSFSPVSLGLALCAVLAWIMEKPEPVREAGNWYRFEQALWLFLCALAILAVVGFGDVWASNSIREIAPAFFLLLVWAALRFSMVFALIAAAAVGLVVTSCYAFGLGGSPVPETTRDAIDVYTNLLAMTVLAQVSSAMTLQRARDHQRAMRAELDRANLKRYFSPRLVEDLLSRSESVDHTRSQRVVVMFVDIVGFTSIAEQQTPEETISMLREFDTEIEEEIFRNSGVVDKYIGDGVMAAFGLPQVGDADVASALRCARGMVDRTAKLAEQRKRRGKTPFSIGVGLHVGHVVAGNVGSERNLSFTVIGDAVNTASRLESLSRSLKASIVVSEIVIEAVRHEAPDEKASLLDGFKKIGETTVKGRADPVNVWVLPLDNY</sequence>
<dbReference type="RefSeq" id="WP_220227980.1">
    <property type="nucleotide sequence ID" value="NZ_JAICBX010000002.1"/>
</dbReference>
<keyword evidence="4" id="KW-1185">Reference proteome</keyword>
<dbReference type="Proteomes" id="UP001196509">
    <property type="component" value="Unassembled WGS sequence"/>
</dbReference>
<proteinExistence type="predicted"/>